<dbReference type="InterPro" id="IPR000847">
    <property type="entry name" value="LysR_HTH_N"/>
</dbReference>
<keyword evidence="4" id="KW-0804">Transcription</keyword>
<evidence type="ECO:0000313" key="7">
    <source>
        <dbReference type="Proteomes" id="UP000005267"/>
    </source>
</evidence>
<dbReference type="PANTHER" id="PTHR30419">
    <property type="entry name" value="HTH-TYPE TRANSCRIPTIONAL REGULATOR YBHD"/>
    <property type="match status" value="1"/>
</dbReference>
<dbReference type="GO" id="GO:0003677">
    <property type="term" value="F:DNA binding"/>
    <property type="evidence" value="ECO:0007669"/>
    <property type="project" value="UniProtKB-KW"/>
</dbReference>
<reference evidence="7" key="2">
    <citation type="journal article" date="2013" name="PLoS ONE">
        <title>Genome implosion elicits host-confinement in Alcaligenaceae: evidence from the comparative genomics of Tetrathiobacter kashmirensis, a pathogen in the making.</title>
        <authorList>
            <person name="Ghosh W."/>
            <person name="Alam M."/>
            <person name="Roy C."/>
            <person name="Pyne P."/>
            <person name="George A."/>
            <person name="Chakraborty R."/>
            <person name="Majumder S."/>
            <person name="Agarwal A."/>
            <person name="Chakraborty S."/>
            <person name="Majumdar S."/>
            <person name="Gupta S.K."/>
        </authorList>
    </citation>
    <scope>NUCLEOTIDE SEQUENCE [LARGE SCALE GENOMIC DNA]</scope>
    <source>
        <strain evidence="7">WT001</strain>
    </source>
</reference>
<dbReference type="SUPFAM" id="SSF46785">
    <property type="entry name" value="Winged helix' DNA-binding domain"/>
    <property type="match status" value="1"/>
</dbReference>
<gene>
    <name evidence="6" type="ordered locus">TKWG_13665</name>
</gene>
<dbReference type="Pfam" id="PF03466">
    <property type="entry name" value="LysR_substrate"/>
    <property type="match status" value="1"/>
</dbReference>
<dbReference type="EMBL" id="CP003555">
    <property type="protein sequence ID" value="AFK62834.1"/>
    <property type="molecule type" value="Genomic_DNA"/>
</dbReference>
<sequence>MNLSFRDIEYFLTMAELGHMGRAAAAHGVTQSALSKSLSRLEKETGLTLFERSSRRIWLNASGRAFVDHARLLYAQYQDALQNTSALQTGAAGMLRIGATAITLDNIVAPALRWLMPKRPALKVSLTTGLSDALFEQVKHGDLDLVIAPIYGDSIADLDHKVLTQDTMKIVVSKHHPVFDTPTLHIAKLQAYGWIVPLVGSSARQALLQWLTEQGLNEPRVALEVPLVSRGILEIVASTDFISFAPESLLQRDMSPGVVALPIVLPQRRKLCLLSRKGAHWTPLMEGFRVAVDHAI</sequence>
<accession>I3UCU6</accession>
<dbReference type="PRINTS" id="PR00039">
    <property type="entry name" value="HTHLYSR"/>
</dbReference>
<dbReference type="HOGENOM" id="CLU_039613_6_4_4"/>
<protein>
    <submittedName>
        <fullName evidence="6">LysR family transcriptional regulator</fullName>
    </submittedName>
</protein>
<dbReference type="InterPro" id="IPR005119">
    <property type="entry name" value="LysR_subst-bd"/>
</dbReference>
<dbReference type="FunFam" id="1.10.10.10:FF:000001">
    <property type="entry name" value="LysR family transcriptional regulator"/>
    <property type="match status" value="1"/>
</dbReference>
<evidence type="ECO:0000256" key="4">
    <source>
        <dbReference type="ARBA" id="ARBA00023163"/>
    </source>
</evidence>
<keyword evidence="2" id="KW-0805">Transcription regulation</keyword>
<keyword evidence="7" id="KW-1185">Reference proteome</keyword>
<comment type="similarity">
    <text evidence="1">Belongs to the LysR transcriptional regulatory family.</text>
</comment>
<evidence type="ECO:0000259" key="5">
    <source>
        <dbReference type="PROSITE" id="PS50931"/>
    </source>
</evidence>
<dbReference type="Pfam" id="PF00126">
    <property type="entry name" value="HTH_1"/>
    <property type="match status" value="1"/>
</dbReference>
<dbReference type="OrthoDB" id="8437302at2"/>
<dbReference type="KEGG" id="aka:TKWG_13665"/>
<dbReference type="AlphaFoldDB" id="I3UCU6"/>
<evidence type="ECO:0000256" key="3">
    <source>
        <dbReference type="ARBA" id="ARBA00023125"/>
    </source>
</evidence>
<reference evidence="6 7" key="1">
    <citation type="journal article" date="2011" name="J. Bacteriol.">
        <title>Whole-genome shotgun sequencing of the sulfur-oxidizing chemoautotroph Tetrathiobacter kashmirensis.</title>
        <authorList>
            <person name="Ghosh W."/>
            <person name="George A."/>
            <person name="Agarwal A."/>
            <person name="Raj P."/>
            <person name="Alam M."/>
            <person name="Pyne P."/>
            <person name="Das Gupta S.K."/>
        </authorList>
    </citation>
    <scope>NUCLEOTIDE SEQUENCE [LARGE SCALE GENOMIC DNA]</scope>
    <source>
        <strain evidence="6 7">WT001</strain>
    </source>
</reference>
<organism evidence="6 7">
    <name type="scientific">Advenella kashmirensis (strain DSM 17095 / LMG 22695 / WT001)</name>
    <name type="common">Tetrathiobacter kashmirensis</name>
    <dbReference type="NCBI Taxonomy" id="1036672"/>
    <lineage>
        <taxon>Bacteria</taxon>
        <taxon>Pseudomonadati</taxon>
        <taxon>Pseudomonadota</taxon>
        <taxon>Betaproteobacteria</taxon>
        <taxon>Burkholderiales</taxon>
        <taxon>Alcaligenaceae</taxon>
    </lineage>
</organism>
<keyword evidence="3" id="KW-0238">DNA-binding</keyword>
<dbReference type="Gene3D" id="1.10.10.10">
    <property type="entry name" value="Winged helix-like DNA-binding domain superfamily/Winged helix DNA-binding domain"/>
    <property type="match status" value="1"/>
</dbReference>
<dbReference type="Proteomes" id="UP000005267">
    <property type="component" value="Chromosome"/>
</dbReference>
<dbReference type="PANTHER" id="PTHR30419:SF8">
    <property type="entry name" value="NITROGEN ASSIMILATION TRANSCRIPTIONAL ACTIVATOR-RELATED"/>
    <property type="match status" value="1"/>
</dbReference>
<evidence type="ECO:0000313" key="6">
    <source>
        <dbReference type="EMBL" id="AFK62834.1"/>
    </source>
</evidence>
<dbReference type="InterPro" id="IPR036390">
    <property type="entry name" value="WH_DNA-bd_sf"/>
</dbReference>
<dbReference type="Gene3D" id="3.40.190.290">
    <property type="match status" value="1"/>
</dbReference>
<feature type="domain" description="HTH lysR-type" evidence="5">
    <location>
        <begin position="1"/>
        <end position="60"/>
    </location>
</feature>
<proteinExistence type="inferred from homology"/>
<name>I3UCU6_ADVKW</name>
<dbReference type="STRING" id="1036672.TKWG_13665"/>
<dbReference type="GO" id="GO:0005829">
    <property type="term" value="C:cytosol"/>
    <property type="evidence" value="ECO:0007669"/>
    <property type="project" value="TreeGrafter"/>
</dbReference>
<dbReference type="GO" id="GO:0003700">
    <property type="term" value="F:DNA-binding transcription factor activity"/>
    <property type="evidence" value="ECO:0007669"/>
    <property type="project" value="InterPro"/>
</dbReference>
<dbReference type="SUPFAM" id="SSF53850">
    <property type="entry name" value="Periplasmic binding protein-like II"/>
    <property type="match status" value="1"/>
</dbReference>
<dbReference type="InterPro" id="IPR036388">
    <property type="entry name" value="WH-like_DNA-bd_sf"/>
</dbReference>
<dbReference type="RefSeq" id="WP_014750925.1">
    <property type="nucleotide sequence ID" value="NC_017964.1"/>
</dbReference>
<dbReference type="InterPro" id="IPR050950">
    <property type="entry name" value="HTH-type_LysR_regulators"/>
</dbReference>
<evidence type="ECO:0000256" key="2">
    <source>
        <dbReference type="ARBA" id="ARBA00023015"/>
    </source>
</evidence>
<dbReference type="PROSITE" id="PS50931">
    <property type="entry name" value="HTH_LYSR"/>
    <property type="match status" value="1"/>
</dbReference>
<evidence type="ECO:0000256" key="1">
    <source>
        <dbReference type="ARBA" id="ARBA00009437"/>
    </source>
</evidence>